<reference evidence="3 4" key="1">
    <citation type="journal article" date="2020" name="Mol. Biol. Evol.">
        <title>Life and death of selfish genes: comparative genomics reveals the dynamic evolution of cytoplasmic incompatibility.</title>
        <authorList>
            <person name="Martinez J."/>
            <person name="Klasson L."/>
            <person name="Welch J."/>
            <person name="Jiggins F.M."/>
        </authorList>
    </citation>
    <scope>NUCLEOTIDE SEQUENCE [LARGE SCALE GENOMIC DNA]</scope>
    <source>
        <strain evidence="3">WNik</strain>
    </source>
</reference>
<keyword evidence="2" id="KW-1133">Transmembrane helix</keyword>
<evidence type="ECO:0000256" key="2">
    <source>
        <dbReference type="SAM" id="Phobius"/>
    </source>
</evidence>
<accession>A0A7G5CBI3</accession>
<dbReference type="Proteomes" id="UP000515596">
    <property type="component" value="Chromosome"/>
</dbReference>
<dbReference type="EMBL" id="CP050530">
    <property type="protein sequence ID" value="QMV46567.1"/>
    <property type="molecule type" value="Genomic_DNA"/>
</dbReference>
<feature type="region of interest" description="Disordered" evidence="1">
    <location>
        <begin position="152"/>
        <end position="216"/>
    </location>
</feature>
<gene>
    <name evidence="3" type="ORF">HC356_00330</name>
</gene>
<evidence type="ECO:0000313" key="4">
    <source>
        <dbReference type="Proteomes" id="UP000515596"/>
    </source>
</evidence>
<evidence type="ECO:0008006" key="5">
    <source>
        <dbReference type="Google" id="ProtNLM"/>
    </source>
</evidence>
<keyword evidence="2" id="KW-0812">Transmembrane</keyword>
<feature type="transmembrane region" description="Helical" evidence="2">
    <location>
        <begin position="41"/>
        <end position="62"/>
    </location>
</feature>
<organism evidence="3 4">
    <name type="scientific">Wolbachia pipientis</name>
    <dbReference type="NCBI Taxonomy" id="955"/>
    <lineage>
        <taxon>Bacteria</taxon>
        <taxon>Pseudomonadati</taxon>
        <taxon>Pseudomonadota</taxon>
        <taxon>Alphaproteobacteria</taxon>
        <taxon>Rickettsiales</taxon>
        <taxon>Anaplasmataceae</taxon>
        <taxon>Wolbachieae</taxon>
        <taxon>Wolbachia</taxon>
    </lineage>
</organism>
<dbReference type="RefSeq" id="WP_182183447.1">
    <property type="nucleotide sequence ID" value="NZ_CP050530.1"/>
</dbReference>
<evidence type="ECO:0000256" key="1">
    <source>
        <dbReference type="SAM" id="MobiDB-lite"/>
    </source>
</evidence>
<dbReference type="AlphaFoldDB" id="A0A7G5CBI3"/>
<proteinExistence type="predicted"/>
<sequence length="216" mass="22301">MSTSNLKVSIAALSLCASAVAIYIHLPYVIAAVSGSGAIEAVPLAIFTVSAVIALASVAYFIKLAVSPQTEMEDKSSVPPSSNNLSLNLTISDSGSGNVNICTKNDNMLMGAGIPIAKKASNWQIDEVGTPEDQTNTGEGQPMKDMIKESVLDPESPPVTLGAQTNTSASVPPPPPPVPNKSGKESGHTASQVPQEKSVGQDELNAKLSEGEKAFK</sequence>
<name>A0A7G5CBI3_WOLPI</name>
<evidence type="ECO:0000313" key="3">
    <source>
        <dbReference type="EMBL" id="QMV46567.1"/>
    </source>
</evidence>
<keyword evidence="2" id="KW-0472">Membrane</keyword>
<protein>
    <recommendedName>
        <fullName evidence="5">WH2 domain-containing protein</fullName>
    </recommendedName>
</protein>